<dbReference type="InterPro" id="IPR000620">
    <property type="entry name" value="EamA_dom"/>
</dbReference>
<keyword evidence="3" id="KW-1003">Cell membrane</keyword>
<organism evidence="9 10">
    <name type="scientific">Catellatospora bangladeshensis</name>
    <dbReference type="NCBI Taxonomy" id="310355"/>
    <lineage>
        <taxon>Bacteria</taxon>
        <taxon>Bacillati</taxon>
        <taxon>Actinomycetota</taxon>
        <taxon>Actinomycetes</taxon>
        <taxon>Micromonosporales</taxon>
        <taxon>Micromonosporaceae</taxon>
        <taxon>Catellatospora</taxon>
    </lineage>
</organism>
<dbReference type="PANTHER" id="PTHR32322">
    <property type="entry name" value="INNER MEMBRANE TRANSPORTER"/>
    <property type="match status" value="1"/>
</dbReference>
<evidence type="ECO:0000313" key="9">
    <source>
        <dbReference type="EMBL" id="GIF79602.1"/>
    </source>
</evidence>
<evidence type="ECO:0000256" key="3">
    <source>
        <dbReference type="ARBA" id="ARBA00022475"/>
    </source>
</evidence>
<sequence>MESIEGLAPARAGGTASYGRGMFYVAVAATAWGTGGAVAAVLYRTSGLGPVAVSFWRLVFGIGLLAGLHLALGERLGARRRDALVLGAGLAVYQTAYYGSIAFAGLAVGTVVTLGACPVVIALAARWLLGEALTAGRVLAVALGLAGLVLLVGGGGSAGAAPLLGVACGLLSAAGYAVVTIYSRRVGGDLSGATVGSFAVAALCVLPLAAAEGLLPSAGGMAGTAAWLLYLGAVPTALAYRLFFAGVAAVPATVTAVVTLLEPVAGVLIAVGLLGEHLTVAAAAGSALTLAAVAGLARTG</sequence>
<protein>
    <submittedName>
        <fullName evidence="9">Membrane protein</fullName>
    </submittedName>
</protein>
<evidence type="ECO:0000256" key="5">
    <source>
        <dbReference type="ARBA" id="ARBA00022989"/>
    </source>
</evidence>
<evidence type="ECO:0000256" key="6">
    <source>
        <dbReference type="ARBA" id="ARBA00023136"/>
    </source>
</evidence>
<dbReference type="RefSeq" id="WP_203742297.1">
    <property type="nucleotide sequence ID" value="NZ_BONF01000007.1"/>
</dbReference>
<keyword evidence="6 7" id="KW-0472">Membrane</keyword>
<dbReference type="Proteomes" id="UP000601223">
    <property type="component" value="Unassembled WGS sequence"/>
</dbReference>
<dbReference type="InterPro" id="IPR050638">
    <property type="entry name" value="AA-Vitamin_Transporters"/>
</dbReference>
<dbReference type="InterPro" id="IPR037185">
    <property type="entry name" value="EmrE-like"/>
</dbReference>
<feature type="transmembrane region" description="Helical" evidence="7">
    <location>
        <begin position="111"/>
        <end position="129"/>
    </location>
</feature>
<feature type="domain" description="EamA" evidence="8">
    <location>
        <begin position="20"/>
        <end position="152"/>
    </location>
</feature>
<feature type="transmembrane region" description="Helical" evidence="7">
    <location>
        <begin position="136"/>
        <end position="154"/>
    </location>
</feature>
<reference evidence="9 10" key="1">
    <citation type="submission" date="2021-01" db="EMBL/GenBank/DDBJ databases">
        <title>Whole genome shotgun sequence of Catellatospora bangladeshensis NBRC 107357.</title>
        <authorList>
            <person name="Komaki H."/>
            <person name="Tamura T."/>
        </authorList>
    </citation>
    <scope>NUCLEOTIDE SEQUENCE [LARGE SCALE GENOMIC DNA]</scope>
    <source>
        <strain evidence="9 10">NBRC 107357</strain>
    </source>
</reference>
<proteinExistence type="inferred from homology"/>
<dbReference type="GO" id="GO:0005886">
    <property type="term" value="C:plasma membrane"/>
    <property type="evidence" value="ECO:0007669"/>
    <property type="project" value="UniProtKB-SubCell"/>
</dbReference>
<keyword evidence="5 7" id="KW-1133">Transmembrane helix</keyword>
<comment type="subcellular location">
    <subcellularLocation>
        <location evidence="1">Cell membrane</location>
        <topology evidence="1">Multi-pass membrane protein</topology>
    </subcellularLocation>
</comment>
<name>A0A8J3NFR5_9ACTN</name>
<feature type="transmembrane region" description="Helical" evidence="7">
    <location>
        <begin position="84"/>
        <end position="105"/>
    </location>
</feature>
<keyword evidence="10" id="KW-1185">Reference proteome</keyword>
<feature type="domain" description="EamA" evidence="8">
    <location>
        <begin position="164"/>
        <end position="296"/>
    </location>
</feature>
<keyword evidence="4 7" id="KW-0812">Transmembrane</keyword>
<evidence type="ECO:0000256" key="2">
    <source>
        <dbReference type="ARBA" id="ARBA00007362"/>
    </source>
</evidence>
<evidence type="ECO:0000256" key="4">
    <source>
        <dbReference type="ARBA" id="ARBA00022692"/>
    </source>
</evidence>
<feature type="transmembrane region" description="Helical" evidence="7">
    <location>
        <begin position="267"/>
        <end position="297"/>
    </location>
</feature>
<dbReference type="Pfam" id="PF00892">
    <property type="entry name" value="EamA"/>
    <property type="match status" value="2"/>
</dbReference>
<feature type="transmembrane region" description="Helical" evidence="7">
    <location>
        <begin position="21"/>
        <end position="43"/>
    </location>
</feature>
<comment type="caution">
    <text evidence="9">The sequence shown here is derived from an EMBL/GenBank/DDBJ whole genome shotgun (WGS) entry which is preliminary data.</text>
</comment>
<evidence type="ECO:0000259" key="8">
    <source>
        <dbReference type="Pfam" id="PF00892"/>
    </source>
</evidence>
<evidence type="ECO:0000256" key="1">
    <source>
        <dbReference type="ARBA" id="ARBA00004651"/>
    </source>
</evidence>
<dbReference type="PANTHER" id="PTHR32322:SF18">
    <property type="entry name" value="S-ADENOSYLMETHIONINE_S-ADENOSYLHOMOCYSTEINE TRANSPORTER"/>
    <property type="match status" value="1"/>
</dbReference>
<dbReference type="EMBL" id="BONF01000007">
    <property type="protein sequence ID" value="GIF79602.1"/>
    <property type="molecule type" value="Genomic_DNA"/>
</dbReference>
<comment type="similarity">
    <text evidence="2">Belongs to the EamA transporter family.</text>
</comment>
<dbReference type="SUPFAM" id="SSF103481">
    <property type="entry name" value="Multidrug resistance efflux transporter EmrE"/>
    <property type="match status" value="2"/>
</dbReference>
<accession>A0A8J3NFR5</accession>
<evidence type="ECO:0000313" key="10">
    <source>
        <dbReference type="Proteomes" id="UP000601223"/>
    </source>
</evidence>
<feature type="transmembrane region" description="Helical" evidence="7">
    <location>
        <begin position="190"/>
        <end position="208"/>
    </location>
</feature>
<dbReference type="AlphaFoldDB" id="A0A8J3NFR5"/>
<feature type="transmembrane region" description="Helical" evidence="7">
    <location>
        <begin position="55"/>
        <end position="72"/>
    </location>
</feature>
<evidence type="ECO:0000256" key="7">
    <source>
        <dbReference type="SAM" id="Phobius"/>
    </source>
</evidence>
<feature type="transmembrane region" description="Helical" evidence="7">
    <location>
        <begin position="160"/>
        <end position="183"/>
    </location>
</feature>
<gene>
    <name evidence="9" type="ORF">Cba03nite_09510</name>
</gene>